<sequence>MRIGLLGDLTVVSPSDEPVKFTTRKTALVFAALVLSGRRGVRRALLADAFWPGRGEAQARNSLRQALVDIRRAFPADNRAAIEIETDLETISLAAGSGEADIWVFDRLIERGGIGNLAAAAELYRGDLLAEISIPEELEQWFRPHVSSYRQKALQLVDRLSRDLKGGGDTAGELACERLAERLLASEPAAEEAHRAMIRIYQLRGQANAAMRQYLLCREALQRELGVEPEAATRALIEKPTGLQTQEKAPSVAAAKTHAAVPPEREQPSVVVMPFDNLSSEEDDYFVDGVVEEITAALSRVRDFFVIARQSAFTYKGRFIDVREVGAELGVSYVVEGTVRRGGDRLRISVQLVDAESRKQLWSDRYEGASADLFEFQDRIAAQVAGAIHPAVRHAEIESATRKPPANLRAYDLVMRAFPKLWGQNAAAIAEAMKTLQEALQLDPKYGRAHALLAWCHALNITYLWSPDQAAELRTMFAAIDRASGLVEDDPTALTACGAAAGLGGDQQRASAFIESALALDPNNAWAWTRYGWIGIYQDQATEAQERFERAMRLSPLDPFVFNMRMGLGAAYALAGRFSEAAAIARDVVARHTNVTWAYRQLAAWAAMNDDMKTAHWAAERFLAIQPDYTIAKYVALPSLRDVSRFRETMAAGMKKAGLPEN</sequence>
<feature type="domain" description="Bacterial transcriptional activator" evidence="2">
    <location>
        <begin position="100"/>
        <end position="241"/>
    </location>
</feature>
<dbReference type="PANTHER" id="PTHR35807">
    <property type="entry name" value="TRANSCRIPTIONAL REGULATOR REDD-RELATED"/>
    <property type="match status" value="1"/>
</dbReference>
<dbReference type="InterPro" id="IPR051677">
    <property type="entry name" value="AfsR-DnrI-RedD_regulator"/>
</dbReference>
<feature type="repeat" description="TPR" evidence="1">
    <location>
        <begin position="525"/>
        <end position="558"/>
    </location>
</feature>
<evidence type="ECO:0000313" key="4">
    <source>
        <dbReference type="Proteomes" id="UP001079430"/>
    </source>
</evidence>
<dbReference type="InterPro" id="IPR036388">
    <property type="entry name" value="WH-like_DNA-bd_sf"/>
</dbReference>
<dbReference type="InterPro" id="IPR019734">
    <property type="entry name" value="TPR_rpt"/>
</dbReference>
<dbReference type="InterPro" id="IPR005158">
    <property type="entry name" value="BTAD"/>
</dbReference>
<dbReference type="EMBL" id="JAPVOI010000004">
    <property type="protein sequence ID" value="MCZ4093014.1"/>
    <property type="molecule type" value="Genomic_DNA"/>
</dbReference>
<evidence type="ECO:0000256" key="1">
    <source>
        <dbReference type="PROSITE-ProRule" id="PRU00339"/>
    </source>
</evidence>
<gene>
    <name evidence="3" type="ORF">O3W52_23980</name>
</gene>
<dbReference type="SUPFAM" id="SSF46894">
    <property type="entry name" value="C-terminal effector domain of the bipartite response regulators"/>
    <property type="match status" value="1"/>
</dbReference>
<organism evidence="3 4">
    <name type="scientific">Sinorhizobium psoraleae</name>
    <dbReference type="NCBI Taxonomy" id="520838"/>
    <lineage>
        <taxon>Bacteria</taxon>
        <taxon>Pseudomonadati</taxon>
        <taxon>Pseudomonadota</taxon>
        <taxon>Alphaproteobacteria</taxon>
        <taxon>Hyphomicrobiales</taxon>
        <taxon>Rhizobiaceae</taxon>
        <taxon>Sinorhizobium/Ensifer group</taxon>
        <taxon>Sinorhizobium</taxon>
    </lineage>
</organism>
<dbReference type="Pfam" id="PF03704">
    <property type="entry name" value="BTAD"/>
    <property type="match status" value="1"/>
</dbReference>
<dbReference type="Gene3D" id="3.40.50.10070">
    <property type="entry name" value="TolB, N-terminal domain"/>
    <property type="match status" value="1"/>
</dbReference>
<evidence type="ECO:0000259" key="2">
    <source>
        <dbReference type="SMART" id="SM01043"/>
    </source>
</evidence>
<dbReference type="Gene3D" id="1.25.40.10">
    <property type="entry name" value="Tetratricopeptide repeat domain"/>
    <property type="match status" value="2"/>
</dbReference>
<dbReference type="Gene3D" id="1.10.10.10">
    <property type="entry name" value="Winged helix-like DNA-binding domain superfamily/Winged helix DNA-binding domain"/>
    <property type="match status" value="1"/>
</dbReference>
<proteinExistence type="predicted"/>
<evidence type="ECO:0000313" key="3">
    <source>
        <dbReference type="EMBL" id="MCZ4093014.1"/>
    </source>
</evidence>
<comment type="caution">
    <text evidence="3">The sequence shown here is derived from an EMBL/GenBank/DDBJ whole genome shotgun (WGS) entry which is preliminary data.</text>
</comment>
<dbReference type="InterPro" id="IPR016032">
    <property type="entry name" value="Sig_transdc_resp-reg_C-effctor"/>
</dbReference>
<dbReference type="RefSeq" id="WP_269284111.1">
    <property type="nucleotide sequence ID" value="NZ_JAPVOI010000004.1"/>
</dbReference>
<dbReference type="SUPFAM" id="SSF48452">
    <property type="entry name" value="TPR-like"/>
    <property type="match status" value="2"/>
</dbReference>
<keyword evidence="1" id="KW-0802">TPR repeat</keyword>
<dbReference type="InterPro" id="IPR011990">
    <property type="entry name" value="TPR-like_helical_dom_sf"/>
</dbReference>
<protein>
    <submittedName>
        <fullName evidence="3">BTAD domain-containing putative transcriptional regulator</fullName>
    </submittedName>
</protein>
<reference evidence="3" key="1">
    <citation type="submission" date="2022-10" db="EMBL/GenBank/DDBJ databases">
        <title>Whole genome sequencing of three plant growth promoting bacteria isolated from Vachellia tortilis subsp. raddiana in Morocco.</title>
        <authorList>
            <person name="Hnini M."/>
            <person name="Zouagui R."/>
            <person name="Zouagui H."/>
            <person name="Chemao Elfihri M.-W."/>
            <person name="Ibrahimi A."/>
            <person name="Sbabou L."/>
            <person name="Aurag J."/>
        </authorList>
    </citation>
    <scope>NUCLEOTIDE SEQUENCE</scope>
    <source>
        <strain evidence="3">LMR678</strain>
    </source>
</reference>
<keyword evidence="4" id="KW-1185">Reference proteome</keyword>
<dbReference type="SMART" id="SM01043">
    <property type="entry name" value="BTAD"/>
    <property type="match status" value="1"/>
</dbReference>
<accession>A0ABT4KM76</accession>
<dbReference type="Proteomes" id="UP001079430">
    <property type="component" value="Unassembled WGS sequence"/>
</dbReference>
<dbReference type="PROSITE" id="PS50005">
    <property type="entry name" value="TPR"/>
    <property type="match status" value="1"/>
</dbReference>
<name>A0ABT4KM76_9HYPH</name>